<dbReference type="InterPro" id="IPR009057">
    <property type="entry name" value="Homeodomain-like_sf"/>
</dbReference>
<dbReference type="Pfam" id="PF13551">
    <property type="entry name" value="HTH_29"/>
    <property type="match status" value="1"/>
</dbReference>
<evidence type="ECO:0000313" key="3">
    <source>
        <dbReference type="Proteomes" id="UP000469890"/>
    </source>
</evidence>
<feature type="region of interest" description="Disordered" evidence="1">
    <location>
        <begin position="1"/>
        <end position="21"/>
    </location>
</feature>
<feature type="non-terminal residue" evidence="2">
    <location>
        <position position="96"/>
    </location>
</feature>
<dbReference type="Proteomes" id="UP000469890">
    <property type="component" value="Unassembled WGS sequence"/>
</dbReference>
<dbReference type="Gene3D" id="1.10.10.10">
    <property type="entry name" value="Winged helix-like DNA-binding domain superfamily/Winged helix DNA-binding domain"/>
    <property type="match status" value="1"/>
</dbReference>
<proteinExistence type="predicted"/>
<dbReference type="SUPFAM" id="SSF46689">
    <property type="entry name" value="Homeodomain-like"/>
    <property type="match status" value="1"/>
</dbReference>
<sequence length="96" mass="10923">MPLTDIAKDNQQEKREETDDYTTCGMIIGRFQAGQRPADIARALKKAPSTIADCIKRWKKTGSGIIQPRKGRPLKLSERDERAVVHSIREEPFLPF</sequence>
<dbReference type="AlphaFoldDB" id="A0A8H4B8L8"/>
<reference evidence="2 3" key="1">
    <citation type="submission" date="2019-09" db="EMBL/GenBank/DDBJ databases">
        <authorList>
            <consortium name="DOE Joint Genome Institute"/>
            <person name="Mondo S.J."/>
            <person name="Navarro-Mendoza M.I."/>
            <person name="Perez-Arques C."/>
            <person name="Panchal S."/>
            <person name="Nicolas F.E."/>
            <person name="Ganguly P."/>
            <person name="Pangilinan J."/>
            <person name="Grigoriev I."/>
            <person name="Heitman J."/>
            <person name="Sanya K."/>
            <person name="Garre V."/>
        </authorList>
    </citation>
    <scope>NUCLEOTIDE SEQUENCE [LARGE SCALE GENOMIC DNA]</scope>
    <source>
        <strain evidence="2 3">MU402</strain>
    </source>
</reference>
<gene>
    <name evidence="2" type="ORF">FB192DRAFT_1290908</name>
</gene>
<dbReference type="EMBL" id="JAAECE010000009">
    <property type="protein sequence ID" value="KAF1797685.1"/>
    <property type="molecule type" value="Genomic_DNA"/>
</dbReference>
<accession>A0A8H4B8L8</accession>
<evidence type="ECO:0000313" key="2">
    <source>
        <dbReference type="EMBL" id="KAF1797685.1"/>
    </source>
</evidence>
<evidence type="ECO:0000256" key="1">
    <source>
        <dbReference type="SAM" id="MobiDB-lite"/>
    </source>
</evidence>
<feature type="compositionally biased region" description="Basic and acidic residues" evidence="1">
    <location>
        <begin position="1"/>
        <end position="17"/>
    </location>
</feature>
<protein>
    <recommendedName>
        <fullName evidence="4">Transposase IS30-like HTH domain-containing protein</fullName>
    </recommendedName>
</protein>
<comment type="caution">
    <text evidence="2">The sequence shown here is derived from an EMBL/GenBank/DDBJ whole genome shotgun (WGS) entry which is preliminary data.</text>
</comment>
<dbReference type="InterPro" id="IPR036388">
    <property type="entry name" value="WH-like_DNA-bd_sf"/>
</dbReference>
<evidence type="ECO:0008006" key="4">
    <source>
        <dbReference type="Google" id="ProtNLM"/>
    </source>
</evidence>
<name>A0A8H4B8L8_MUCCL</name>
<organism evidence="2 3">
    <name type="scientific">Mucor circinelloides f. lusitanicus</name>
    <name type="common">Mucor racemosus var. lusitanicus</name>
    <dbReference type="NCBI Taxonomy" id="29924"/>
    <lineage>
        <taxon>Eukaryota</taxon>
        <taxon>Fungi</taxon>
        <taxon>Fungi incertae sedis</taxon>
        <taxon>Mucoromycota</taxon>
        <taxon>Mucoromycotina</taxon>
        <taxon>Mucoromycetes</taxon>
        <taxon>Mucorales</taxon>
        <taxon>Mucorineae</taxon>
        <taxon>Mucoraceae</taxon>
        <taxon>Mucor</taxon>
    </lineage>
</organism>